<gene>
    <name evidence="7" type="ORF">PVAP13_2KG124916</name>
</gene>
<keyword evidence="3" id="KW-0862">Zinc</keyword>
<dbReference type="Proteomes" id="UP000823388">
    <property type="component" value="Chromosome 2K"/>
</dbReference>
<dbReference type="Gene3D" id="3.30.40.10">
    <property type="entry name" value="Zinc/RING finger domain, C3HC4 (zinc finger)"/>
    <property type="match status" value="1"/>
</dbReference>
<dbReference type="AlphaFoldDB" id="A0A8T0W0B9"/>
<evidence type="ECO:0000313" key="7">
    <source>
        <dbReference type="EMBL" id="KAG2640868.1"/>
    </source>
</evidence>
<keyword evidence="1" id="KW-0479">Metal-binding</keyword>
<evidence type="ECO:0000259" key="6">
    <source>
        <dbReference type="PROSITE" id="PS50089"/>
    </source>
</evidence>
<organism evidence="7 8">
    <name type="scientific">Panicum virgatum</name>
    <name type="common">Blackwell switchgrass</name>
    <dbReference type="NCBI Taxonomy" id="38727"/>
    <lineage>
        <taxon>Eukaryota</taxon>
        <taxon>Viridiplantae</taxon>
        <taxon>Streptophyta</taxon>
        <taxon>Embryophyta</taxon>
        <taxon>Tracheophyta</taxon>
        <taxon>Spermatophyta</taxon>
        <taxon>Magnoliopsida</taxon>
        <taxon>Liliopsida</taxon>
        <taxon>Poales</taxon>
        <taxon>Poaceae</taxon>
        <taxon>PACMAD clade</taxon>
        <taxon>Panicoideae</taxon>
        <taxon>Panicodae</taxon>
        <taxon>Paniceae</taxon>
        <taxon>Panicinae</taxon>
        <taxon>Panicum</taxon>
        <taxon>Panicum sect. Hiantes</taxon>
    </lineage>
</organism>
<feature type="region of interest" description="Disordered" evidence="5">
    <location>
        <begin position="1"/>
        <end position="52"/>
    </location>
</feature>
<keyword evidence="8" id="KW-1185">Reference proteome</keyword>
<protein>
    <recommendedName>
        <fullName evidence="6">RING-type domain-containing protein</fullName>
    </recommendedName>
</protein>
<feature type="domain" description="RING-type" evidence="6">
    <location>
        <begin position="179"/>
        <end position="214"/>
    </location>
</feature>
<evidence type="ECO:0000256" key="1">
    <source>
        <dbReference type="ARBA" id="ARBA00022723"/>
    </source>
</evidence>
<dbReference type="InterPro" id="IPR001841">
    <property type="entry name" value="Znf_RING"/>
</dbReference>
<dbReference type="GO" id="GO:0008270">
    <property type="term" value="F:zinc ion binding"/>
    <property type="evidence" value="ECO:0007669"/>
    <property type="project" value="UniProtKB-KW"/>
</dbReference>
<evidence type="ECO:0000313" key="8">
    <source>
        <dbReference type="Proteomes" id="UP000823388"/>
    </source>
</evidence>
<comment type="caution">
    <text evidence="7">The sequence shown here is derived from an EMBL/GenBank/DDBJ whole genome shotgun (WGS) entry which is preliminary data.</text>
</comment>
<dbReference type="PANTHER" id="PTHR42647:SF22">
    <property type="entry name" value="BOI-RELATED E3 UBIQUITIN-PROTEIN LIGASE 2-RELATED"/>
    <property type="match status" value="1"/>
</dbReference>
<dbReference type="InterPro" id="IPR013083">
    <property type="entry name" value="Znf_RING/FYVE/PHD"/>
</dbReference>
<evidence type="ECO:0000256" key="2">
    <source>
        <dbReference type="ARBA" id="ARBA00022771"/>
    </source>
</evidence>
<evidence type="ECO:0000256" key="4">
    <source>
        <dbReference type="PROSITE-ProRule" id="PRU00175"/>
    </source>
</evidence>
<sequence>MVRSRDQTPSPPRHRRWGRASRTSPPASSPPPSPPSPAASSESSSPERNEHVQAAVQQHILPLNDNLLNLMMNPMARNALMQEHEEIGEEIAHILAETQNTRDLQLTISQNTDRLSDIIRRTSEMNYQLLLSLLPHVQGNNAHGHGLTKESESTGSGNNQAALNTGGTNPENTRRSIICSVCNSRGACMLLLPCRHICACKYCEVILTHCPICDSTKANAVEVGFI</sequence>
<evidence type="ECO:0000256" key="3">
    <source>
        <dbReference type="ARBA" id="ARBA00022833"/>
    </source>
</evidence>
<dbReference type="GO" id="GO:0004842">
    <property type="term" value="F:ubiquitin-protein transferase activity"/>
    <property type="evidence" value="ECO:0007669"/>
    <property type="project" value="TreeGrafter"/>
</dbReference>
<evidence type="ECO:0000256" key="5">
    <source>
        <dbReference type="SAM" id="MobiDB-lite"/>
    </source>
</evidence>
<feature type="compositionally biased region" description="Polar residues" evidence="5">
    <location>
        <begin position="153"/>
        <end position="170"/>
    </location>
</feature>
<feature type="region of interest" description="Disordered" evidence="5">
    <location>
        <begin position="141"/>
        <end position="170"/>
    </location>
</feature>
<dbReference type="Pfam" id="PF13920">
    <property type="entry name" value="zf-C3HC4_3"/>
    <property type="match status" value="1"/>
</dbReference>
<reference evidence="7" key="1">
    <citation type="submission" date="2020-05" db="EMBL/GenBank/DDBJ databases">
        <title>WGS assembly of Panicum virgatum.</title>
        <authorList>
            <person name="Lovell J.T."/>
            <person name="Jenkins J."/>
            <person name="Shu S."/>
            <person name="Juenger T.E."/>
            <person name="Schmutz J."/>
        </authorList>
    </citation>
    <scope>NUCLEOTIDE SEQUENCE</scope>
    <source>
        <strain evidence="7">AP13</strain>
    </source>
</reference>
<dbReference type="PANTHER" id="PTHR42647">
    <property type="entry name" value="SBP (S-RIBONUCLEASE BINDING PROTEIN) FAMILY PROTEIN"/>
    <property type="match status" value="1"/>
</dbReference>
<feature type="compositionally biased region" description="Pro residues" evidence="5">
    <location>
        <begin position="27"/>
        <end position="37"/>
    </location>
</feature>
<proteinExistence type="predicted"/>
<dbReference type="EMBL" id="CM029039">
    <property type="protein sequence ID" value="KAG2640868.1"/>
    <property type="molecule type" value="Genomic_DNA"/>
</dbReference>
<accession>A0A8T0W0B9</accession>
<keyword evidence="2 4" id="KW-0863">Zinc-finger</keyword>
<dbReference type="PROSITE" id="PS50089">
    <property type="entry name" value="ZF_RING_2"/>
    <property type="match status" value="1"/>
</dbReference>
<name>A0A8T0W0B9_PANVG</name>